<protein>
    <recommendedName>
        <fullName evidence="3">PAS domain-containing protein</fullName>
    </recommendedName>
</protein>
<evidence type="ECO:0000313" key="2">
    <source>
        <dbReference type="Proteomes" id="UP000238083"/>
    </source>
</evidence>
<name>A0A2T0R9Q1_9ACTN</name>
<proteinExistence type="predicted"/>
<evidence type="ECO:0000313" key="1">
    <source>
        <dbReference type="EMBL" id="PRY17883.1"/>
    </source>
</evidence>
<dbReference type="Proteomes" id="UP000238083">
    <property type="component" value="Unassembled WGS sequence"/>
</dbReference>
<evidence type="ECO:0008006" key="3">
    <source>
        <dbReference type="Google" id="ProtNLM"/>
    </source>
</evidence>
<comment type="caution">
    <text evidence="1">The sequence shown here is derived from an EMBL/GenBank/DDBJ whole genome shotgun (WGS) entry which is preliminary data.</text>
</comment>
<gene>
    <name evidence="1" type="ORF">CLV37_101125</name>
</gene>
<dbReference type="Gene3D" id="3.30.450.20">
    <property type="entry name" value="PAS domain"/>
    <property type="match status" value="1"/>
</dbReference>
<keyword evidence="2" id="KW-1185">Reference proteome</keyword>
<dbReference type="RefSeq" id="WP_106205977.1">
    <property type="nucleotide sequence ID" value="NZ_PVZF01000001.1"/>
</dbReference>
<sequence>MGDALSREHQLRYRAERVRAALEALWGDELPDAPDPVLTVLVDAVAVDDQHGLDDRLVVQGDGLGYEALARVLADVRSTSTLQLLPPALRARLAGALPSAARLIDLRVAGEAALPGEATGAWEYDATEETVAWDARSGVLCGLEQRAGVAPLAEWLRRSVHAEDRALVAGALRSSASTGLPCDVRFRTAAAHPGAVLARGRALTGPGGGVRVLGFAADDVVAV</sequence>
<dbReference type="EMBL" id="PVZF01000001">
    <property type="protein sequence ID" value="PRY17883.1"/>
    <property type="molecule type" value="Genomic_DNA"/>
</dbReference>
<reference evidence="1 2" key="1">
    <citation type="submission" date="2018-03" db="EMBL/GenBank/DDBJ databases">
        <title>Genomic Encyclopedia of Archaeal and Bacterial Type Strains, Phase II (KMG-II): from individual species to whole genera.</title>
        <authorList>
            <person name="Goeker M."/>
        </authorList>
    </citation>
    <scope>NUCLEOTIDE SEQUENCE [LARGE SCALE GENOMIC DNA]</scope>
    <source>
        <strain evidence="1 2">DSM 19711</strain>
    </source>
</reference>
<dbReference type="AlphaFoldDB" id="A0A2T0R9Q1"/>
<accession>A0A2T0R9Q1</accession>
<organism evidence="1 2">
    <name type="scientific">Kineococcus rhizosphaerae</name>
    <dbReference type="NCBI Taxonomy" id="559628"/>
    <lineage>
        <taxon>Bacteria</taxon>
        <taxon>Bacillati</taxon>
        <taxon>Actinomycetota</taxon>
        <taxon>Actinomycetes</taxon>
        <taxon>Kineosporiales</taxon>
        <taxon>Kineosporiaceae</taxon>
        <taxon>Kineococcus</taxon>
    </lineage>
</organism>